<keyword evidence="5" id="KW-0732">Signal</keyword>
<dbReference type="GO" id="GO:0008200">
    <property type="term" value="F:ion channel inhibitor activity"/>
    <property type="evidence" value="ECO:0007669"/>
    <property type="project" value="InterPro"/>
</dbReference>
<organism evidence="6">
    <name type="scientific">Superstitionia donensis</name>
    <dbReference type="NCBI Taxonomy" id="311983"/>
    <lineage>
        <taxon>Eukaryota</taxon>
        <taxon>Metazoa</taxon>
        <taxon>Ecdysozoa</taxon>
        <taxon>Arthropoda</taxon>
        <taxon>Chelicerata</taxon>
        <taxon>Arachnida</taxon>
        <taxon>Scorpiones</taxon>
        <taxon>Iurida</taxon>
        <taxon>Chactoidea</taxon>
        <taxon>Superstitionidae</taxon>
        <taxon>Superstitionia</taxon>
    </lineage>
</organism>
<dbReference type="GO" id="GO:0005576">
    <property type="term" value="C:extracellular region"/>
    <property type="evidence" value="ECO:0007669"/>
    <property type="project" value="UniProtKB-SubCell"/>
</dbReference>
<evidence type="ECO:0000313" key="6">
    <source>
        <dbReference type="EMBL" id="JAV45770.1"/>
    </source>
</evidence>
<evidence type="ECO:0000256" key="5">
    <source>
        <dbReference type="SAM" id="SignalP"/>
    </source>
</evidence>
<dbReference type="GO" id="GO:0090729">
    <property type="term" value="F:toxin activity"/>
    <property type="evidence" value="ECO:0007669"/>
    <property type="project" value="UniProtKB-KW"/>
</dbReference>
<protein>
    <submittedName>
        <fullName evidence="6">Putative K+ channel toxin</fullName>
    </submittedName>
</protein>
<feature type="signal peptide" evidence="5">
    <location>
        <begin position="1"/>
        <end position="24"/>
    </location>
</feature>
<keyword evidence="3" id="KW-0800">Toxin</keyword>
<sequence length="59" mass="6342">MTKLFIVLLVSTVIAMTIVPKVDASGEKCRNSAQCKDICRAETGGQGRCMNSKCKCFVG</sequence>
<dbReference type="EMBL" id="GFCD01000015">
    <property type="protein sequence ID" value="JAV45770.1"/>
    <property type="molecule type" value="Transcribed_RNA"/>
</dbReference>
<dbReference type="Pfam" id="PF00451">
    <property type="entry name" value="Toxin_2"/>
    <property type="match status" value="1"/>
</dbReference>
<dbReference type="AlphaFoldDB" id="A0A1V1WC28"/>
<keyword evidence="6" id="KW-0813">Transport</keyword>
<evidence type="ECO:0000256" key="4">
    <source>
        <dbReference type="ARBA" id="ARBA00023157"/>
    </source>
</evidence>
<dbReference type="InterPro" id="IPR036574">
    <property type="entry name" value="Scorpion_toxin-like_sf"/>
</dbReference>
<evidence type="ECO:0000256" key="1">
    <source>
        <dbReference type="ARBA" id="ARBA00004613"/>
    </source>
</evidence>
<keyword evidence="6" id="KW-0406">Ion transport</keyword>
<dbReference type="Gene3D" id="3.30.30.10">
    <property type="entry name" value="Knottin, scorpion toxin-like"/>
    <property type="match status" value="1"/>
</dbReference>
<accession>A0A1V1WC28</accession>
<feature type="chain" id="PRO_5012369448" evidence="5">
    <location>
        <begin position="25"/>
        <end position="59"/>
    </location>
</feature>
<reference evidence="6" key="1">
    <citation type="journal article" date="2016" name="Toxins">
        <title>Venom Gland Transcriptomic and Proteomic Analyses of the Enigmatic Scorpion Superstitionia donensis (Scorpiones: Superstitioniidae), with Insights on the Evolution of Its Venom Components.</title>
        <authorList>
            <person name="Santibanez-Lopez C.E."/>
            <person name="Cid-Uribe J.I."/>
            <person name="Batista C.V."/>
            <person name="Ortiz E."/>
            <person name="Possani L.D."/>
        </authorList>
    </citation>
    <scope>NUCLEOTIDE SEQUENCE</scope>
    <source>
        <strain evidence="6">Pooled</strain>
        <tissue evidence="6">Venom gland</tissue>
    </source>
</reference>
<proteinExistence type="predicted"/>
<keyword evidence="6" id="KW-0407">Ion channel</keyword>
<evidence type="ECO:0000256" key="3">
    <source>
        <dbReference type="ARBA" id="ARBA00022656"/>
    </source>
</evidence>
<evidence type="ECO:0000256" key="2">
    <source>
        <dbReference type="ARBA" id="ARBA00022525"/>
    </source>
</evidence>
<keyword evidence="2" id="KW-0964">Secreted</keyword>
<dbReference type="InterPro" id="IPR001947">
    <property type="entry name" value="Scorpion_toxinS_K_inh"/>
</dbReference>
<name>A0A1V1WC28_9SCOR</name>
<dbReference type="SUPFAM" id="SSF57095">
    <property type="entry name" value="Scorpion toxin-like"/>
    <property type="match status" value="1"/>
</dbReference>
<keyword evidence="4" id="KW-1015">Disulfide bond</keyword>
<comment type="subcellular location">
    <subcellularLocation>
        <location evidence="1">Secreted</location>
    </subcellularLocation>
</comment>
<dbReference type="GO" id="GO:0034220">
    <property type="term" value="P:monoatomic ion transmembrane transport"/>
    <property type="evidence" value="ECO:0007669"/>
    <property type="project" value="UniProtKB-KW"/>
</dbReference>